<evidence type="ECO:0000313" key="1">
    <source>
        <dbReference type="EMBL" id="ACL45801.1"/>
    </source>
</evidence>
<dbReference type="HOGENOM" id="CLU_2632228_0_0_3"/>
<dbReference type="AlphaFoldDB" id="B8HQY0"/>
<proteinExistence type="predicted"/>
<name>B8HQY0_CYAP4</name>
<protein>
    <recommendedName>
        <fullName evidence="2">DUF4278 domain-containing protein</fullName>
    </recommendedName>
</protein>
<reference evidence="1" key="1">
    <citation type="submission" date="2009-01" db="EMBL/GenBank/DDBJ databases">
        <title>Complete sequence of chromosome Cyanothece sp. PCC 7425.</title>
        <authorList>
            <consortium name="US DOE Joint Genome Institute"/>
            <person name="Lucas S."/>
            <person name="Copeland A."/>
            <person name="Lapidus A."/>
            <person name="Glavina del Rio T."/>
            <person name="Dalin E."/>
            <person name="Tice H."/>
            <person name="Bruce D."/>
            <person name="Goodwin L."/>
            <person name="Pitluck S."/>
            <person name="Sims D."/>
            <person name="Meineke L."/>
            <person name="Brettin T."/>
            <person name="Detter J.C."/>
            <person name="Han C."/>
            <person name="Larimer F."/>
            <person name="Land M."/>
            <person name="Hauser L."/>
            <person name="Kyrpides N."/>
            <person name="Ovchinnikova G."/>
            <person name="Liberton M."/>
            <person name="Stoeckel J."/>
            <person name="Banerjee A."/>
            <person name="Singh A."/>
            <person name="Page L."/>
            <person name="Sato H."/>
            <person name="Zhao L."/>
            <person name="Sherman L."/>
            <person name="Pakrasi H."/>
            <person name="Richardson P."/>
        </authorList>
    </citation>
    <scope>NUCLEOTIDE SEQUENCE</scope>
    <source>
        <strain evidence="1">PCC 7425</strain>
    </source>
</reference>
<gene>
    <name evidence="1" type="ordered locus">Cyan7425_3477</name>
</gene>
<evidence type="ECO:0008006" key="2">
    <source>
        <dbReference type="Google" id="ProtNLM"/>
    </source>
</evidence>
<organism evidence="1">
    <name type="scientific">Cyanothece sp. (strain PCC 7425 / ATCC 29141)</name>
    <dbReference type="NCBI Taxonomy" id="395961"/>
    <lineage>
        <taxon>Bacteria</taxon>
        <taxon>Bacillati</taxon>
        <taxon>Cyanobacteriota</taxon>
        <taxon>Cyanophyceae</taxon>
        <taxon>Gomontiellales</taxon>
        <taxon>Cyanothecaceae</taxon>
        <taxon>Cyanothece</taxon>
    </lineage>
</organism>
<dbReference type="KEGG" id="cyn:Cyan7425_3477"/>
<accession>B8HQY0</accession>
<sequence>MAYIYRGVKYTPIRPASPQELALLGRTNTDILSTSGSSQYTCTYRGVAYPVFNYGHFPSGLYRFNLKFRGVSYQLVY</sequence>
<dbReference type="EMBL" id="CP001344">
    <property type="protein sequence ID" value="ACL45801.1"/>
    <property type="molecule type" value="Genomic_DNA"/>
</dbReference>